<reference evidence="1 2" key="1">
    <citation type="submission" date="2024-05" db="EMBL/GenBank/DDBJ databases">
        <authorList>
            <person name="Haq I."/>
            <person name="Ullah Z."/>
            <person name="Ahmad R."/>
            <person name="Li M."/>
            <person name="Tong Y."/>
        </authorList>
    </citation>
    <scope>NUCLEOTIDE SEQUENCE [LARGE SCALE GENOMIC DNA]</scope>
    <source>
        <strain evidence="1 2">16A2E</strain>
    </source>
</reference>
<proteinExistence type="predicted"/>
<keyword evidence="2" id="KW-1185">Reference proteome</keyword>
<evidence type="ECO:0008006" key="3">
    <source>
        <dbReference type="Google" id="ProtNLM"/>
    </source>
</evidence>
<protein>
    <recommendedName>
        <fullName evidence="3">DUF4021 domain-containing protein</fullName>
    </recommendedName>
</protein>
<name>A0ABU9XMS3_9BACI</name>
<accession>A0ABU9XMS3</accession>
<organism evidence="1 2">
    <name type="scientific">Ornithinibacillus xuwenensis</name>
    <dbReference type="NCBI Taxonomy" id="3144668"/>
    <lineage>
        <taxon>Bacteria</taxon>
        <taxon>Bacillati</taxon>
        <taxon>Bacillota</taxon>
        <taxon>Bacilli</taxon>
        <taxon>Bacillales</taxon>
        <taxon>Bacillaceae</taxon>
        <taxon>Ornithinibacillus</taxon>
    </lineage>
</organism>
<dbReference type="EMBL" id="JBDIML010000005">
    <property type="protein sequence ID" value="MEN2768439.1"/>
    <property type="molecule type" value="Genomic_DNA"/>
</dbReference>
<dbReference type="RefSeq" id="WP_345825925.1">
    <property type="nucleotide sequence ID" value="NZ_JBDIML010000005.1"/>
</dbReference>
<comment type="caution">
    <text evidence="1">The sequence shown here is derived from an EMBL/GenBank/DDBJ whole genome shotgun (WGS) entry which is preliminary data.</text>
</comment>
<dbReference type="Proteomes" id="UP001444625">
    <property type="component" value="Unassembled WGS sequence"/>
</dbReference>
<evidence type="ECO:0000313" key="2">
    <source>
        <dbReference type="Proteomes" id="UP001444625"/>
    </source>
</evidence>
<sequence>MNKKKTKTEEANIKLNNTFYGEEENTQDLDRLVNNNNNISLVLQNSKYDDKDNEDM</sequence>
<evidence type="ECO:0000313" key="1">
    <source>
        <dbReference type="EMBL" id="MEN2768439.1"/>
    </source>
</evidence>
<gene>
    <name evidence="1" type="ORF">ABC228_14750</name>
</gene>